<evidence type="ECO:0000313" key="2">
    <source>
        <dbReference type="Proteomes" id="UP000237682"/>
    </source>
</evidence>
<keyword evidence="2" id="KW-1185">Reference proteome</keyword>
<proteinExistence type="predicted"/>
<dbReference type="Proteomes" id="UP000237682">
    <property type="component" value="Unassembled WGS sequence"/>
</dbReference>
<name>A0A2S9QC40_9HYPH</name>
<sequence>MLAGATKEETRGDKAAAKAIKDEVTALAIKSLREGYHSADFLNFVADLLEPKRGRPAKPEPKWWRDIGEVYDELTDAGMKPMQAYAELERQTGIVVRQLQRTVKFYRGVIEAEEEAREV</sequence>
<organism evidence="1 2">
    <name type="scientific">Labrys okinawensis</name>
    <dbReference type="NCBI Taxonomy" id="346911"/>
    <lineage>
        <taxon>Bacteria</taxon>
        <taxon>Pseudomonadati</taxon>
        <taxon>Pseudomonadota</taxon>
        <taxon>Alphaproteobacteria</taxon>
        <taxon>Hyphomicrobiales</taxon>
        <taxon>Xanthobacteraceae</taxon>
        <taxon>Labrys</taxon>
    </lineage>
</organism>
<protein>
    <submittedName>
        <fullName evidence="1">Uncharacterized protein</fullName>
    </submittedName>
</protein>
<dbReference type="EMBL" id="PUEJ01000005">
    <property type="protein sequence ID" value="PRH86911.1"/>
    <property type="molecule type" value="Genomic_DNA"/>
</dbReference>
<evidence type="ECO:0000313" key="1">
    <source>
        <dbReference type="EMBL" id="PRH86911.1"/>
    </source>
</evidence>
<comment type="caution">
    <text evidence="1">The sequence shown here is derived from an EMBL/GenBank/DDBJ whole genome shotgun (WGS) entry which is preliminary data.</text>
</comment>
<dbReference type="AlphaFoldDB" id="A0A2S9QC40"/>
<reference evidence="1 2" key="1">
    <citation type="submission" date="2018-02" db="EMBL/GenBank/DDBJ databases">
        <title>Whole genome sequencing of endophytic bacterium.</title>
        <authorList>
            <person name="Eedara R."/>
            <person name="Podile A.R."/>
        </authorList>
    </citation>
    <scope>NUCLEOTIDE SEQUENCE [LARGE SCALE GENOMIC DNA]</scope>
    <source>
        <strain evidence="1 2">RP1T</strain>
    </source>
</reference>
<accession>A0A2S9QC40</accession>
<gene>
    <name evidence="1" type="ORF">C5L14_16630</name>
</gene>